<evidence type="ECO:0000256" key="1">
    <source>
        <dbReference type="ARBA" id="ARBA00022801"/>
    </source>
</evidence>
<dbReference type="InterPro" id="IPR005181">
    <property type="entry name" value="SASA"/>
</dbReference>
<dbReference type="GO" id="GO:0005975">
    <property type="term" value="P:carbohydrate metabolic process"/>
    <property type="evidence" value="ECO:0007669"/>
    <property type="project" value="InterPro"/>
</dbReference>
<evidence type="ECO:0000256" key="3">
    <source>
        <dbReference type="SAM" id="SignalP"/>
    </source>
</evidence>
<keyword evidence="1" id="KW-0378">Hydrolase</keyword>
<dbReference type="InterPro" id="IPR008979">
    <property type="entry name" value="Galactose-bd-like_sf"/>
</dbReference>
<dbReference type="SUPFAM" id="SSF49785">
    <property type="entry name" value="Galactose-binding domain-like"/>
    <property type="match status" value="1"/>
</dbReference>
<evidence type="ECO:0000259" key="5">
    <source>
        <dbReference type="Pfam" id="PF13364"/>
    </source>
</evidence>
<accession>A0A498CDG9</accession>
<sequence>MSRTRVIVWMLATAVACAAMTAVAQEPATPLLHPLFQDHAVLQRDQPIPVWGHAAPGTPVSVVFARQTVTTRADAGGQWHATLKPIPAGGPHDMTVRAGTATQNVHDVQMGDVWLCSGQSNMELPVRRALDADSEIASATHPTIRLFTVPKAAAVTPQSTFPAPTAWKPASPAAVRDFSAACFYFARELQKTVDVPMGLIQAAWGGSRIEAWTSADALRMQGGMDPALDLLTVYASNPAAATAGWGEVWQQWWSMRDGALQGDTPWQPGEDNTAWHTAPAGLGAWERWGVPALADYNGMVWYRTQVTLTAAQAAQGARLALGAVDETDMTWVNGVAVGSQYGAAEARRYTLPAGLLNAGENTVVINVLDTYGEGGLSGPADAHAVELDDGTRIVLDAPWHYRVAAGAQAPPLAPWHAATGLSTLYNGMIAPLGGYGLRGMLWYQGESNTGDGAAYANRLRSLRDDWRSRFGARMPLLVVQLAGYGQPPQAPGESGWAQVREAQRRVAAEDPHTGLAVAIDIGDAYDIHPPNKQELGRRLARVARHVVYGERALAPSGPTVRTASRAQGETTLAFDNVTGTLATTGANGPIGFELCDADARHCRYADAVLEGREVVLDCMDCVEPASGRHYRSGALRVRYCWADGPVCTLRDSSGAPAGPFEISLTAAEVP</sequence>
<comment type="caution">
    <text evidence="6">The sequence shown here is derived from an EMBL/GenBank/DDBJ whole genome shotgun (WGS) entry which is preliminary data.</text>
</comment>
<dbReference type="InterPro" id="IPR025300">
    <property type="entry name" value="BetaGal_jelly_roll_dom"/>
</dbReference>
<feature type="chain" id="PRO_5019786269" evidence="3">
    <location>
        <begin position="25"/>
        <end position="670"/>
    </location>
</feature>
<dbReference type="Pfam" id="PF03629">
    <property type="entry name" value="SASA"/>
    <property type="match status" value="2"/>
</dbReference>
<evidence type="ECO:0000313" key="6">
    <source>
        <dbReference type="EMBL" id="RLK55929.1"/>
    </source>
</evidence>
<protein>
    <submittedName>
        <fullName evidence="6">Sialate O-acetylesterase</fullName>
    </submittedName>
</protein>
<feature type="signal peptide" evidence="3">
    <location>
        <begin position="1"/>
        <end position="24"/>
    </location>
</feature>
<dbReference type="PANTHER" id="PTHR22901">
    <property type="entry name" value="SIALATE O-ACETYLESTERASE"/>
    <property type="match status" value="1"/>
</dbReference>
<dbReference type="Gene3D" id="2.60.120.260">
    <property type="entry name" value="Galactose-binding domain-like"/>
    <property type="match status" value="1"/>
</dbReference>
<dbReference type="SUPFAM" id="SSF52266">
    <property type="entry name" value="SGNH hydrolase"/>
    <property type="match status" value="1"/>
</dbReference>
<dbReference type="InterPro" id="IPR036514">
    <property type="entry name" value="SGNH_hydro_sf"/>
</dbReference>
<reference evidence="6 7" key="1">
    <citation type="submission" date="2018-10" db="EMBL/GenBank/DDBJ databases">
        <title>Comparative analysis of microorganisms from saline springs in Andes Mountain Range, Colombia.</title>
        <authorList>
            <person name="Rubin E."/>
        </authorList>
    </citation>
    <scope>NUCLEOTIDE SEQUENCE [LARGE SCALE GENOMIC DNA]</scope>
    <source>
        <strain evidence="6 7">USBA GBX 843</strain>
    </source>
</reference>
<dbReference type="InterPro" id="IPR039329">
    <property type="entry name" value="SIAE"/>
</dbReference>
<feature type="domain" description="Beta-galactosidase jelly roll" evidence="5">
    <location>
        <begin position="272"/>
        <end position="368"/>
    </location>
</feature>
<dbReference type="GO" id="GO:0001681">
    <property type="term" value="F:sialate O-acetylesterase activity"/>
    <property type="evidence" value="ECO:0007669"/>
    <property type="project" value="InterPro"/>
</dbReference>
<dbReference type="Proteomes" id="UP000274786">
    <property type="component" value="Unassembled WGS sequence"/>
</dbReference>
<dbReference type="EMBL" id="RCDC01000004">
    <property type="protein sequence ID" value="RLK55929.1"/>
    <property type="molecule type" value="Genomic_DNA"/>
</dbReference>
<evidence type="ECO:0000259" key="4">
    <source>
        <dbReference type="Pfam" id="PF03629"/>
    </source>
</evidence>
<evidence type="ECO:0000256" key="2">
    <source>
        <dbReference type="ARBA" id="ARBA00023295"/>
    </source>
</evidence>
<keyword evidence="3" id="KW-0732">Signal</keyword>
<dbReference type="Gene3D" id="3.40.50.1110">
    <property type="entry name" value="SGNH hydrolase"/>
    <property type="match status" value="1"/>
</dbReference>
<dbReference type="AlphaFoldDB" id="A0A498CDG9"/>
<dbReference type="PROSITE" id="PS51257">
    <property type="entry name" value="PROKAR_LIPOPROTEIN"/>
    <property type="match status" value="1"/>
</dbReference>
<gene>
    <name evidence="6" type="ORF">BCL79_0301</name>
</gene>
<keyword evidence="2" id="KW-0326">Glycosidase</keyword>
<dbReference type="Pfam" id="PF13364">
    <property type="entry name" value="BetaGal_ABD2"/>
    <property type="match status" value="1"/>
</dbReference>
<feature type="domain" description="Sialate O-acetylesterase" evidence="4">
    <location>
        <begin position="422"/>
        <end position="542"/>
    </location>
</feature>
<feature type="domain" description="Sialate O-acetylesterase" evidence="4">
    <location>
        <begin position="112"/>
        <end position="215"/>
    </location>
</feature>
<name>A0A498CDG9_9GAMM</name>
<proteinExistence type="predicted"/>
<dbReference type="PANTHER" id="PTHR22901:SF0">
    <property type="entry name" value="SIALATE O-ACETYLESTERASE"/>
    <property type="match status" value="1"/>
</dbReference>
<organism evidence="6 7">
    <name type="scientific">Stenotrophomonas rhizophila</name>
    <dbReference type="NCBI Taxonomy" id="216778"/>
    <lineage>
        <taxon>Bacteria</taxon>
        <taxon>Pseudomonadati</taxon>
        <taxon>Pseudomonadota</taxon>
        <taxon>Gammaproteobacteria</taxon>
        <taxon>Lysobacterales</taxon>
        <taxon>Lysobacteraceae</taxon>
        <taxon>Stenotrophomonas</taxon>
    </lineage>
</organism>
<dbReference type="RefSeq" id="WP_183073625.1">
    <property type="nucleotide sequence ID" value="NZ_RCDC01000004.1"/>
</dbReference>
<dbReference type="GO" id="GO:0004553">
    <property type="term" value="F:hydrolase activity, hydrolyzing O-glycosyl compounds"/>
    <property type="evidence" value="ECO:0007669"/>
    <property type="project" value="InterPro"/>
</dbReference>
<evidence type="ECO:0000313" key="7">
    <source>
        <dbReference type="Proteomes" id="UP000274786"/>
    </source>
</evidence>